<protein>
    <recommendedName>
        <fullName evidence="3">NB-ARC domain-containing protein</fullName>
    </recommendedName>
</protein>
<dbReference type="PANTHER" id="PTHR47691:SF3">
    <property type="entry name" value="HTH-TYPE TRANSCRIPTIONAL REGULATOR RV0890C-RELATED"/>
    <property type="match status" value="1"/>
</dbReference>
<dbReference type="InterPro" id="IPR027417">
    <property type="entry name" value="P-loop_NTPase"/>
</dbReference>
<proteinExistence type="predicted"/>
<evidence type="ECO:0000313" key="1">
    <source>
        <dbReference type="EMBL" id="KPV48306.1"/>
    </source>
</evidence>
<feature type="non-terminal residue" evidence="1">
    <location>
        <position position="1"/>
    </location>
</feature>
<dbReference type="Gene3D" id="3.40.50.300">
    <property type="entry name" value="P-loop containing nucleotide triphosphate hydrolases"/>
    <property type="match status" value="1"/>
</dbReference>
<gene>
    <name evidence="1" type="ORF">SE17_38775</name>
</gene>
<feature type="non-terminal residue" evidence="1">
    <location>
        <position position="287"/>
    </location>
</feature>
<dbReference type="Proteomes" id="UP000050509">
    <property type="component" value="Unassembled WGS sequence"/>
</dbReference>
<evidence type="ECO:0008006" key="3">
    <source>
        <dbReference type="Google" id="ProtNLM"/>
    </source>
</evidence>
<sequence length="287" mass="30466">DELRAVAAALAAGDANVISTGIGGVGKTSLAIEAAWRYGPHFLGGVFWVNCADPKTVPSEIAQCGGPGGLRLAGMAGLSLQDQVRLVRAEWARETPRLLIFDNCEDPALLHEYRPQGGGCRVLVTSRNALWPPTLRAATLALDVLPLDASVALLQALCARLTNDEAAQVAEALGRLPLALHLAGSFLQRYRTPVQKYLEALRSPTLLEHASLTGRGVQERPSGREMHVAKAFALSLDQLVGDDPIDAAARALLARAACLAPGEPFPQELLEETLSVDEGDDEAAMTR</sequence>
<dbReference type="SUPFAM" id="SSF52540">
    <property type="entry name" value="P-loop containing nucleoside triphosphate hydrolases"/>
    <property type="match status" value="1"/>
</dbReference>
<dbReference type="AlphaFoldDB" id="A0A0P9EVB9"/>
<evidence type="ECO:0000313" key="2">
    <source>
        <dbReference type="Proteomes" id="UP000050509"/>
    </source>
</evidence>
<dbReference type="EMBL" id="LJCR01002759">
    <property type="protein sequence ID" value="KPV48306.1"/>
    <property type="molecule type" value="Genomic_DNA"/>
</dbReference>
<organism evidence="1 2">
    <name type="scientific">Kouleothrix aurantiaca</name>
    <dbReference type="NCBI Taxonomy" id="186479"/>
    <lineage>
        <taxon>Bacteria</taxon>
        <taxon>Bacillati</taxon>
        <taxon>Chloroflexota</taxon>
        <taxon>Chloroflexia</taxon>
        <taxon>Chloroflexales</taxon>
        <taxon>Roseiflexineae</taxon>
        <taxon>Roseiflexaceae</taxon>
        <taxon>Kouleothrix</taxon>
    </lineage>
</organism>
<comment type="caution">
    <text evidence="1">The sequence shown here is derived from an EMBL/GenBank/DDBJ whole genome shotgun (WGS) entry which is preliminary data.</text>
</comment>
<name>A0A0P9EVB9_9CHLR</name>
<keyword evidence="2" id="KW-1185">Reference proteome</keyword>
<accession>A0A0P9EVB9</accession>
<dbReference type="PANTHER" id="PTHR47691">
    <property type="entry name" value="REGULATOR-RELATED"/>
    <property type="match status" value="1"/>
</dbReference>
<reference evidence="1 2" key="1">
    <citation type="submission" date="2015-09" db="EMBL/GenBank/DDBJ databases">
        <title>Draft genome sequence of Kouleothrix aurantiaca JCM 19913.</title>
        <authorList>
            <person name="Hemp J."/>
        </authorList>
    </citation>
    <scope>NUCLEOTIDE SEQUENCE [LARGE SCALE GENOMIC DNA]</scope>
    <source>
        <strain evidence="1 2">COM-B</strain>
    </source>
</reference>